<keyword evidence="3" id="KW-1185">Reference proteome</keyword>
<evidence type="ECO:0000313" key="2">
    <source>
        <dbReference type="EMBL" id="GMF42111.1"/>
    </source>
</evidence>
<feature type="region of interest" description="Disordered" evidence="1">
    <location>
        <begin position="1"/>
        <end position="65"/>
    </location>
</feature>
<reference evidence="2" key="1">
    <citation type="submission" date="2023-04" db="EMBL/GenBank/DDBJ databases">
        <title>Phytophthora fragariaefolia NBRC 109709.</title>
        <authorList>
            <person name="Ichikawa N."/>
            <person name="Sato H."/>
            <person name="Tonouchi N."/>
        </authorList>
    </citation>
    <scope>NUCLEOTIDE SEQUENCE</scope>
    <source>
        <strain evidence="2">NBRC 109709</strain>
    </source>
</reference>
<proteinExistence type="predicted"/>
<dbReference type="Proteomes" id="UP001165121">
    <property type="component" value="Unassembled WGS sequence"/>
</dbReference>
<feature type="compositionally biased region" description="Polar residues" evidence="1">
    <location>
        <begin position="1"/>
        <end position="24"/>
    </location>
</feature>
<comment type="caution">
    <text evidence="2">The sequence shown here is derived from an EMBL/GenBank/DDBJ whole genome shotgun (WGS) entry which is preliminary data.</text>
</comment>
<accession>A0A9W6XNW5</accession>
<dbReference type="EMBL" id="BSXT01001401">
    <property type="protein sequence ID" value="GMF42111.1"/>
    <property type="molecule type" value="Genomic_DNA"/>
</dbReference>
<organism evidence="2 3">
    <name type="scientific">Phytophthora fragariaefolia</name>
    <dbReference type="NCBI Taxonomy" id="1490495"/>
    <lineage>
        <taxon>Eukaryota</taxon>
        <taxon>Sar</taxon>
        <taxon>Stramenopiles</taxon>
        <taxon>Oomycota</taxon>
        <taxon>Peronosporomycetes</taxon>
        <taxon>Peronosporales</taxon>
        <taxon>Peronosporaceae</taxon>
        <taxon>Phytophthora</taxon>
    </lineage>
</organism>
<protein>
    <submittedName>
        <fullName evidence="2">Unnamed protein product</fullName>
    </submittedName>
</protein>
<evidence type="ECO:0000313" key="3">
    <source>
        <dbReference type="Proteomes" id="UP001165121"/>
    </source>
</evidence>
<gene>
    <name evidence="2" type="ORF">Pfra01_001364100</name>
</gene>
<sequence>MQSLNITTAHRSATASANQPTRVLTSGKVAIKTGSQPGFKPSQLTPDGQDAAHVQKDTSDTVSSLDLQSISKELRNTSNNPRSNQPV</sequence>
<evidence type="ECO:0000256" key="1">
    <source>
        <dbReference type="SAM" id="MobiDB-lite"/>
    </source>
</evidence>
<dbReference type="AlphaFoldDB" id="A0A9W6XNW5"/>
<name>A0A9W6XNW5_9STRA</name>